<dbReference type="EMBL" id="GDHC01002471">
    <property type="protein sequence ID" value="JAQ16158.1"/>
    <property type="molecule type" value="Transcribed_RNA"/>
</dbReference>
<keyword evidence="1" id="KW-0067">ATP-binding</keyword>
<evidence type="ECO:0000313" key="2">
    <source>
        <dbReference type="EMBL" id="JAQ16158.1"/>
    </source>
</evidence>
<dbReference type="AlphaFoldDB" id="A0A0A9W620"/>
<dbReference type="GO" id="GO:0004386">
    <property type="term" value="F:helicase activity"/>
    <property type="evidence" value="ECO:0007669"/>
    <property type="project" value="UniProtKB-KW"/>
</dbReference>
<name>A0A0A9W620_LYGHE</name>
<dbReference type="EMBL" id="GBHO01040370">
    <property type="protein sequence ID" value="JAG03234.1"/>
    <property type="molecule type" value="Transcribed_RNA"/>
</dbReference>
<reference evidence="2" key="3">
    <citation type="journal article" date="2016" name="Gigascience">
        <title>De novo construction of an expanded transcriptome assembly for the western tarnished plant bug, Lygus hesperus.</title>
        <authorList>
            <person name="Tassone E.E."/>
            <person name="Geib S.M."/>
            <person name="Hall B."/>
            <person name="Fabrick J.A."/>
            <person name="Brent C.S."/>
            <person name="Hull J.J."/>
        </authorList>
    </citation>
    <scope>NUCLEOTIDE SEQUENCE</scope>
</reference>
<accession>A0A0A9W620</accession>
<reference evidence="1" key="2">
    <citation type="submission" date="2014-07" db="EMBL/GenBank/DDBJ databases">
        <authorList>
            <person name="Hull J."/>
        </authorList>
    </citation>
    <scope>NUCLEOTIDE SEQUENCE</scope>
</reference>
<keyword evidence="1" id="KW-0547">Nucleotide-binding</keyword>
<sequence>MRCSSVSRYGAAVAMQAVRVCDALTAAYCDSNSSNSHAFALLVQQLQHSTLWSSRCCSVHYFIYYSVLSSVADTFATADDTVDLPTAGSVVDSITLQDPVALQHTAPLVLRILLPLLLQVRHHLVRSAAQQPISPSALSAPPVSLTVRLTEFVFQNYLLSNCTDQHVCQLLHILSLAHPIHCTHLLESILYTLLHSAPFNSTSTCSAVHTVLTTLLNSRGTAIAFVDILHRHPTAHFQSLFTYIRPALHSLTHHRELYDVLRQVVPQLMSCQ</sequence>
<keyword evidence="1" id="KW-0378">Hydrolase</keyword>
<keyword evidence="1" id="KW-0347">Helicase</keyword>
<reference evidence="1" key="1">
    <citation type="journal article" date="2014" name="PLoS ONE">
        <title>Transcriptome-Based Identification of ABC Transporters in the Western Tarnished Plant Bug Lygus hesperus.</title>
        <authorList>
            <person name="Hull J.J."/>
            <person name="Chaney K."/>
            <person name="Geib S.M."/>
            <person name="Fabrick J.A."/>
            <person name="Brent C.S."/>
            <person name="Walsh D."/>
            <person name="Lavine L.C."/>
        </authorList>
    </citation>
    <scope>NUCLEOTIDE SEQUENCE</scope>
</reference>
<gene>
    <name evidence="1" type="primary">DBP7_0</name>
    <name evidence="1" type="ORF">CM83_100900</name>
    <name evidence="2" type="ORF">g.21426</name>
</gene>
<evidence type="ECO:0000313" key="1">
    <source>
        <dbReference type="EMBL" id="JAG03234.1"/>
    </source>
</evidence>
<protein>
    <submittedName>
        <fullName evidence="1">ATP-dependent RNA helicase DBP7</fullName>
    </submittedName>
</protein>
<organism evidence="1">
    <name type="scientific">Lygus hesperus</name>
    <name type="common">Western plant bug</name>
    <dbReference type="NCBI Taxonomy" id="30085"/>
    <lineage>
        <taxon>Eukaryota</taxon>
        <taxon>Metazoa</taxon>
        <taxon>Ecdysozoa</taxon>
        <taxon>Arthropoda</taxon>
        <taxon>Hexapoda</taxon>
        <taxon>Insecta</taxon>
        <taxon>Pterygota</taxon>
        <taxon>Neoptera</taxon>
        <taxon>Paraneoptera</taxon>
        <taxon>Hemiptera</taxon>
        <taxon>Heteroptera</taxon>
        <taxon>Panheteroptera</taxon>
        <taxon>Cimicomorpha</taxon>
        <taxon>Miridae</taxon>
        <taxon>Mirini</taxon>
        <taxon>Lygus</taxon>
    </lineage>
</organism>
<proteinExistence type="predicted"/>